<dbReference type="GO" id="GO:0016757">
    <property type="term" value="F:glycosyltransferase activity"/>
    <property type="evidence" value="ECO:0007669"/>
    <property type="project" value="InterPro"/>
</dbReference>
<dbReference type="Pfam" id="PF00534">
    <property type="entry name" value="Glycos_transf_1"/>
    <property type="match status" value="1"/>
</dbReference>
<organism evidence="2 3">
    <name type="scientific">Alienimonas californiensis</name>
    <dbReference type="NCBI Taxonomy" id="2527989"/>
    <lineage>
        <taxon>Bacteria</taxon>
        <taxon>Pseudomonadati</taxon>
        <taxon>Planctomycetota</taxon>
        <taxon>Planctomycetia</taxon>
        <taxon>Planctomycetales</taxon>
        <taxon>Planctomycetaceae</taxon>
        <taxon>Alienimonas</taxon>
    </lineage>
</organism>
<evidence type="ECO:0000313" key="3">
    <source>
        <dbReference type="Proteomes" id="UP000318741"/>
    </source>
</evidence>
<dbReference type="OrthoDB" id="210402at2"/>
<dbReference type="PANTHER" id="PTHR12526">
    <property type="entry name" value="GLYCOSYLTRANSFERASE"/>
    <property type="match status" value="1"/>
</dbReference>
<keyword evidence="3" id="KW-1185">Reference proteome</keyword>
<dbReference type="InterPro" id="IPR001296">
    <property type="entry name" value="Glyco_trans_1"/>
</dbReference>
<protein>
    <submittedName>
        <fullName evidence="2">Glycosyl transferases group 1</fullName>
    </submittedName>
</protein>
<dbReference type="EMBL" id="CP036265">
    <property type="protein sequence ID" value="QDT14242.1"/>
    <property type="molecule type" value="Genomic_DNA"/>
</dbReference>
<reference evidence="2 3" key="1">
    <citation type="submission" date="2019-02" db="EMBL/GenBank/DDBJ databases">
        <title>Deep-cultivation of Planctomycetes and their phenomic and genomic characterization uncovers novel biology.</title>
        <authorList>
            <person name="Wiegand S."/>
            <person name="Jogler M."/>
            <person name="Boedeker C."/>
            <person name="Pinto D."/>
            <person name="Vollmers J."/>
            <person name="Rivas-Marin E."/>
            <person name="Kohn T."/>
            <person name="Peeters S.H."/>
            <person name="Heuer A."/>
            <person name="Rast P."/>
            <person name="Oberbeckmann S."/>
            <person name="Bunk B."/>
            <person name="Jeske O."/>
            <person name="Meyerdierks A."/>
            <person name="Storesund J.E."/>
            <person name="Kallscheuer N."/>
            <person name="Luecker S."/>
            <person name="Lage O.M."/>
            <person name="Pohl T."/>
            <person name="Merkel B.J."/>
            <person name="Hornburger P."/>
            <person name="Mueller R.-W."/>
            <person name="Bruemmer F."/>
            <person name="Labrenz M."/>
            <person name="Spormann A.M."/>
            <person name="Op den Camp H."/>
            <person name="Overmann J."/>
            <person name="Amann R."/>
            <person name="Jetten M.S.M."/>
            <person name="Mascher T."/>
            <person name="Medema M.H."/>
            <person name="Devos D.P."/>
            <person name="Kaster A.-K."/>
            <person name="Ovreas L."/>
            <person name="Rohde M."/>
            <person name="Galperin M.Y."/>
            <person name="Jogler C."/>
        </authorList>
    </citation>
    <scope>NUCLEOTIDE SEQUENCE [LARGE SCALE GENOMIC DNA]</scope>
    <source>
        <strain evidence="2 3">CA12</strain>
    </source>
</reference>
<name>A0A517P4B9_9PLAN</name>
<dbReference type="RefSeq" id="WP_145356915.1">
    <property type="nucleotide sequence ID" value="NZ_CP036265.1"/>
</dbReference>
<dbReference type="SUPFAM" id="SSF53756">
    <property type="entry name" value="UDP-Glycosyltransferase/glycogen phosphorylase"/>
    <property type="match status" value="1"/>
</dbReference>
<keyword evidence="2" id="KW-0808">Transferase</keyword>
<feature type="domain" description="Glycosyl transferase family 1" evidence="1">
    <location>
        <begin position="253"/>
        <end position="321"/>
    </location>
</feature>
<evidence type="ECO:0000259" key="1">
    <source>
        <dbReference type="Pfam" id="PF00534"/>
    </source>
</evidence>
<accession>A0A517P4B9</accession>
<gene>
    <name evidence="2" type="ORF">CA12_03110</name>
</gene>
<dbReference type="Gene3D" id="3.40.50.2000">
    <property type="entry name" value="Glycogen Phosphorylase B"/>
    <property type="match status" value="1"/>
</dbReference>
<evidence type="ECO:0000313" key="2">
    <source>
        <dbReference type="EMBL" id="QDT14242.1"/>
    </source>
</evidence>
<dbReference type="KEGG" id="acaf:CA12_03110"/>
<dbReference type="Proteomes" id="UP000318741">
    <property type="component" value="Chromosome"/>
</dbReference>
<sequence length="357" mass="39413">MRVFLIGYPGEMGGANTEAWHTIQLWKHAGLDVHLVPTWGCEPRWRDRLDALGFTTHSAAPEDLEAVPGLAGAPAVGFCNDQFLAHAHRLRALGCPIVWVNCMTFLFEHERRFFQEHGPADAMVYQSEFQRGQLEPQLAPPDGAPPGNGHLIHGAFDVGEWEFQPRPHAAGEAFCVGRLARPDIDKWSSNTWTIYGRIQYPHRRALIMGADERTMDKLGPAPGWASVLRPAALPVSQFFANLHCLLPVNGGARENWPRAGLEAMAAGVPIVAQDAWGWREMIEHGVTGFLGGCDEELAHYAATLAYDEPLRLRLARAARERLVEEFANPEVLAAAWLRLFQSVTSPAPAGTAADRDR</sequence>
<proteinExistence type="predicted"/>
<dbReference type="AlphaFoldDB" id="A0A517P4B9"/>